<sequence>MTMNDSIMERLADVITDHFSCPEKTIGRSTNANDIVGWDSLAHTMVLMRVEDVFAIELPMEHAFTVLNVGELADLVQAQLSA</sequence>
<dbReference type="Gene3D" id="1.10.1200.10">
    <property type="entry name" value="ACP-like"/>
    <property type="match status" value="1"/>
</dbReference>
<feature type="domain" description="Carrier" evidence="1">
    <location>
        <begin position="5"/>
        <end position="80"/>
    </location>
</feature>
<proteinExistence type="predicted"/>
<dbReference type="Pfam" id="PF00550">
    <property type="entry name" value="PP-binding"/>
    <property type="match status" value="1"/>
</dbReference>
<reference evidence="2 3" key="1">
    <citation type="submission" date="2024-02" db="EMBL/GenBank/DDBJ databases">
        <title>Distribution and functional of Brevundimonas-related endobacteria within Verticillium dahliae.</title>
        <authorList>
            <person name="Zeng H."/>
        </authorList>
    </citation>
    <scope>NUCLEOTIDE SEQUENCE [LARGE SCALE GENOMIC DNA]</scope>
    <source>
        <strain evidence="2 3">TRM 44200</strain>
    </source>
</reference>
<dbReference type="InterPro" id="IPR036736">
    <property type="entry name" value="ACP-like_sf"/>
</dbReference>
<evidence type="ECO:0000313" key="3">
    <source>
        <dbReference type="Proteomes" id="UP001363460"/>
    </source>
</evidence>
<gene>
    <name evidence="2" type="ORF">V8J38_15260</name>
</gene>
<dbReference type="EMBL" id="CP146369">
    <property type="protein sequence ID" value="WWT54589.1"/>
    <property type="molecule type" value="Genomic_DNA"/>
</dbReference>
<name>A0ABZ2IFQ8_9CAUL</name>
<accession>A0ABZ2IFQ8</accession>
<protein>
    <submittedName>
        <fullName evidence="2">Acyl carrier protein</fullName>
    </submittedName>
</protein>
<dbReference type="PROSITE" id="PS50075">
    <property type="entry name" value="CARRIER"/>
    <property type="match status" value="1"/>
</dbReference>
<dbReference type="SUPFAM" id="SSF47336">
    <property type="entry name" value="ACP-like"/>
    <property type="match status" value="1"/>
</dbReference>
<evidence type="ECO:0000259" key="1">
    <source>
        <dbReference type="PROSITE" id="PS50075"/>
    </source>
</evidence>
<evidence type="ECO:0000313" key="2">
    <source>
        <dbReference type="EMBL" id="WWT54589.1"/>
    </source>
</evidence>
<keyword evidence="3" id="KW-1185">Reference proteome</keyword>
<dbReference type="Proteomes" id="UP001363460">
    <property type="component" value="Chromosome"/>
</dbReference>
<dbReference type="RefSeq" id="WP_291783252.1">
    <property type="nucleotide sequence ID" value="NZ_CP146369.1"/>
</dbReference>
<organism evidence="2 3">
    <name type="scientific">Brevundimonas olei</name>
    <dbReference type="NCBI Taxonomy" id="657642"/>
    <lineage>
        <taxon>Bacteria</taxon>
        <taxon>Pseudomonadati</taxon>
        <taxon>Pseudomonadota</taxon>
        <taxon>Alphaproteobacteria</taxon>
        <taxon>Caulobacterales</taxon>
        <taxon>Caulobacteraceae</taxon>
        <taxon>Brevundimonas</taxon>
    </lineage>
</organism>
<dbReference type="InterPro" id="IPR009081">
    <property type="entry name" value="PP-bd_ACP"/>
</dbReference>